<organism evidence="2 3">
    <name type="scientific">Candidatus Sulfurimonas baltica</name>
    <dbReference type="NCBI Taxonomy" id="2740404"/>
    <lineage>
        <taxon>Bacteria</taxon>
        <taxon>Pseudomonadati</taxon>
        <taxon>Campylobacterota</taxon>
        <taxon>Epsilonproteobacteria</taxon>
        <taxon>Campylobacterales</taxon>
        <taxon>Sulfurimonadaceae</taxon>
        <taxon>Sulfurimonas</taxon>
    </lineage>
</organism>
<feature type="transmembrane region" description="Helical" evidence="1">
    <location>
        <begin position="12"/>
        <end position="33"/>
    </location>
</feature>
<reference evidence="2 3" key="1">
    <citation type="submission" date="2020-05" db="EMBL/GenBank/DDBJ databases">
        <title>Sulfurimonas marisnigri, sp. nov., and Sulfurimonas baltica, sp. nov., manganese oxide reducing chemolithoautotrophs of the class Epsilonproteobacteria isolated from the pelagic redoxclines of the Black and Baltic Seas and emended description of the genus Sulfurimonas.</title>
        <authorList>
            <person name="Henkel J.V."/>
            <person name="Laudan C."/>
            <person name="Werner J."/>
            <person name="Neu T."/>
            <person name="Plewe S."/>
            <person name="Sproer C."/>
            <person name="Bunk B."/>
            <person name="Schulz-Vogt H.N."/>
        </authorList>
    </citation>
    <scope>NUCLEOTIDE SEQUENCE [LARGE SCALE GENOMIC DNA]</scope>
    <source>
        <strain evidence="2 3">GD2</strain>
    </source>
</reference>
<dbReference type="KEGG" id="sbal:HUE88_12455"/>
<accession>A0A7S7LV00</accession>
<evidence type="ECO:0000313" key="2">
    <source>
        <dbReference type="EMBL" id="QOY51893.1"/>
    </source>
</evidence>
<keyword evidence="1" id="KW-0472">Membrane</keyword>
<sequence length="135" mass="15544">MNEMYDMSIVTHNYGVMSVLGVILINVFMLLRAKDITKYRRFMRLFMPIGSIAIGVIIFTGIVMMAAKHLEFTLANIAMIIFAVAIIVLEVKRSSRLKYLNKKEQNALSVYKTFALKILMLEVLVTLSISFWMWL</sequence>
<protein>
    <recommendedName>
        <fullName evidence="4">TerC family integral membrane protein</fullName>
    </recommendedName>
</protein>
<feature type="transmembrane region" description="Helical" evidence="1">
    <location>
        <begin position="45"/>
        <end position="66"/>
    </location>
</feature>
<dbReference type="Proteomes" id="UP000593994">
    <property type="component" value="Chromosome"/>
</dbReference>
<dbReference type="EMBL" id="CP054492">
    <property type="protein sequence ID" value="QOY51893.1"/>
    <property type="molecule type" value="Genomic_DNA"/>
</dbReference>
<keyword evidence="3" id="KW-1185">Reference proteome</keyword>
<gene>
    <name evidence="2" type="ORF">HUE88_12455</name>
</gene>
<proteinExistence type="predicted"/>
<feature type="transmembrane region" description="Helical" evidence="1">
    <location>
        <begin position="72"/>
        <end position="89"/>
    </location>
</feature>
<evidence type="ECO:0000313" key="3">
    <source>
        <dbReference type="Proteomes" id="UP000593994"/>
    </source>
</evidence>
<evidence type="ECO:0000256" key="1">
    <source>
        <dbReference type="SAM" id="Phobius"/>
    </source>
</evidence>
<feature type="transmembrane region" description="Helical" evidence="1">
    <location>
        <begin position="110"/>
        <end position="134"/>
    </location>
</feature>
<name>A0A7S7LV00_9BACT</name>
<evidence type="ECO:0008006" key="4">
    <source>
        <dbReference type="Google" id="ProtNLM"/>
    </source>
</evidence>
<keyword evidence="1" id="KW-0812">Transmembrane</keyword>
<keyword evidence="1" id="KW-1133">Transmembrane helix</keyword>
<dbReference type="AlphaFoldDB" id="A0A7S7LV00"/>
<dbReference type="RefSeq" id="WP_194369474.1">
    <property type="nucleotide sequence ID" value="NZ_CP054492.1"/>
</dbReference>